<evidence type="ECO:0000313" key="1">
    <source>
        <dbReference type="EMBL" id="CEP13536.1"/>
    </source>
</evidence>
<accession>A0A0B7NF03</accession>
<gene>
    <name evidence="1" type="primary">PARPA_07620.1 scaffold 28606</name>
</gene>
<reference evidence="1 2" key="1">
    <citation type="submission" date="2014-09" db="EMBL/GenBank/DDBJ databases">
        <authorList>
            <person name="Ellenberger Sabrina"/>
        </authorList>
    </citation>
    <scope>NUCLEOTIDE SEQUENCE [LARGE SCALE GENOMIC DNA]</scope>
    <source>
        <strain evidence="1 2">CBS 412.66</strain>
    </source>
</reference>
<dbReference type="Proteomes" id="UP000054107">
    <property type="component" value="Unassembled WGS sequence"/>
</dbReference>
<organism evidence="1 2">
    <name type="scientific">Parasitella parasitica</name>
    <dbReference type="NCBI Taxonomy" id="35722"/>
    <lineage>
        <taxon>Eukaryota</taxon>
        <taxon>Fungi</taxon>
        <taxon>Fungi incertae sedis</taxon>
        <taxon>Mucoromycota</taxon>
        <taxon>Mucoromycotina</taxon>
        <taxon>Mucoromycetes</taxon>
        <taxon>Mucorales</taxon>
        <taxon>Mucorineae</taxon>
        <taxon>Mucoraceae</taxon>
        <taxon>Parasitella</taxon>
    </lineage>
</organism>
<dbReference type="EMBL" id="LN729858">
    <property type="protein sequence ID" value="CEP13536.1"/>
    <property type="molecule type" value="Genomic_DNA"/>
</dbReference>
<proteinExistence type="predicted"/>
<evidence type="ECO:0000313" key="2">
    <source>
        <dbReference type="Proteomes" id="UP000054107"/>
    </source>
</evidence>
<protein>
    <submittedName>
        <fullName evidence="1">Uncharacterized protein</fullName>
    </submittedName>
</protein>
<sequence length="157" mass="17985">MVFERCTCKTLTSQAMFLSMEAFAAASIKVMPKKRVQFEDPVTHTHTTSIIDTRDRSTFKEPSTEYEFTVSASLSERAYRSCSSTEVVWTERGYPSIARFPDGVRYCRTRFRTYTDKIECTLKRTITSDRVGPGIVFSKSTEMDAIFPEQFGVDDIH</sequence>
<keyword evidence="2" id="KW-1185">Reference proteome</keyword>
<name>A0A0B7NF03_9FUNG</name>
<dbReference type="AlphaFoldDB" id="A0A0B7NF03"/>